<dbReference type="InterPro" id="IPR007044">
    <property type="entry name" value="Cyclodeamin/CycHdrlase"/>
</dbReference>
<evidence type="ECO:0000259" key="2">
    <source>
        <dbReference type="Pfam" id="PF04961"/>
    </source>
</evidence>
<feature type="domain" description="Cyclodeaminase/cyclohydrolase" evidence="2">
    <location>
        <begin position="3"/>
        <end position="170"/>
    </location>
</feature>
<dbReference type="Pfam" id="PF04961">
    <property type="entry name" value="FTCD_C"/>
    <property type="match status" value="1"/>
</dbReference>
<dbReference type="AlphaFoldDB" id="A0A9D6Z1P6"/>
<proteinExistence type="predicted"/>
<sequence>MTDSFIEELSQPKPNPGGGAASAHGALLALGIVEKIVRLELRRDFAAGLSPSTQLLDAVMELKTRLSSLREEDSRAYLRLAEARALDPDVSQVAEALNQAIECPKLMMQCGCKILILITEIGASCKRHLVSDLQVSAELASAAVRGAFHIATANTRFVKDAASRADRLRQLAAISRDAETRFRNAQDILNSY</sequence>
<dbReference type="Proteomes" id="UP000807825">
    <property type="component" value="Unassembled WGS sequence"/>
</dbReference>
<dbReference type="SUPFAM" id="SSF101262">
    <property type="entry name" value="Methenyltetrahydrofolate cyclohydrolase-like"/>
    <property type="match status" value="1"/>
</dbReference>
<dbReference type="InterPro" id="IPR036178">
    <property type="entry name" value="Formintransfe-cycloase-like_sf"/>
</dbReference>
<name>A0A9D6Z1P6_9BACT</name>
<evidence type="ECO:0000313" key="3">
    <source>
        <dbReference type="EMBL" id="MBI5247919.1"/>
    </source>
</evidence>
<comment type="caution">
    <text evidence="3">The sequence shown here is derived from an EMBL/GenBank/DDBJ whole genome shotgun (WGS) entry which is preliminary data.</text>
</comment>
<protein>
    <submittedName>
        <fullName evidence="3">Cyclodeaminase/cyclohydrolase family protein</fullName>
    </submittedName>
</protein>
<evidence type="ECO:0000313" key="4">
    <source>
        <dbReference type="Proteomes" id="UP000807825"/>
    </source>
</evidence>
<feature type="region of interest" description="Disordered" evidence="1">
    <location>
        <begin position="1"/>
        <end position="20"/>
    </location>
</feature>
<dbReference type="EMBL" id="JACRDE010000013">
    <property type="protein sequence ID" value="MBI5247919.1"/>
    <property type="molecule type" value="Genomic_DNA"/>
</dbReference>
<dbReference type="Gene3D" id="1.20.120.680">
    <property type="entry name" value="Formiminotetrahydrofolate cyclodeaminase monomer, up-and-down helical bundle"/>
    <property type="match status" value="1"/>
</dbReference>
<evidence type="ECO:0000256" key="1">
    <source>
        <dbReference type="SAM" id="MobiDB-lite"/>
    </source>
</evidence>
<reference evidence="3" key="1">
    <citation type="submission" date="2020-07" db="EMBL/GenBank/DDBJ databases">
        <title>Huge and variable diversity of episymbiotic CPR bacteria and DPANN archaea in groundwater ecosystems.</title>
        <authorList>
            <person name="He C.Y."/>
            <person name="Keren R."/>
            <person name="Whittaker M."/>
            <person name="Farag I.F."/>
            <person name="Doudna J."/>
            <person name="Cate J.H.D."/>
            <person name="Banfield J.F."/>
        </authorList>
    </citation>
    <scope>NUCLEOTIDE SEQUENCE</scope>
    <source>
        <strain evidence="3">NC_groundwater_1664_Pr3_B-0.1um_52_9</strain>
    </source>
</reference>
<accession>A0A9D6Z1P6</accession>
<dbReference type="GO" id="GO:0003824">
    <property type="term" value="F:catalytic activity"/>
    <property type="evidence" value="ECO:0007669"/>
    <property type="project" value="InterPro"/>
</dbReference>
<organism evidence="3 4">
    <name type="scientific">Desulfomonile tiedjei</name>
    <dbReference type="NCBI Taxonomy" id="2358"/>
    <lineage>
        <taxon>Bacteria</taxon>
        <taxon>Pseudomonadati</taxon>
        <taxon>Thermodesulfobacteriota</taxon>
        <taxon>Desulfomonilia</taxon>
        <taxon>Desulfomonilales</taxon>
        <taxon>Desulfomonilaceae</taxon>
        <taxon>Desulfomonile</taxon>
    </lineage>
</organism>
<gene>
    <name evidence="3" type="ORF">HY912_00360</name>
</gene>